<evidence type="ECO:0000256" key="1">
    <source>
        <dbReference type="ARBA" id="ARBA00022679"/>
    </source>
</evidence>
<dbReference type="SUPFAM" id="SSF55729">
    <property type="entry name" value="Acyl-CoA N-acyltransferases (Nat)"/>
    <property type="match status" value="1"/>
</dbReference>
<feature type="domain" description="N-acetyltransferase" evidence="2">
    <location>
        <begin position="44"/>
        <end position="208"/>
    </location>
</feature>
<dbReference type="CDD" id="cd04301">
    <property type="entry name" value="NAT_SF"/>
    <property type="match status" value="1"/>
</dbReference>
<dbReference type="EMBL" id="JAUSWM010000008">
    <property type="protein sequence ID" value="MDQ0484572.1"/>
    <property type="molecule type" value="Genomic_DNA"/>
</dbReference>
<dbReference type="PROSITE" id="PS51186">
    <property type="entry name" value="GNAT"/>
    <property type="match status" value="1"/>
</dbReference>
<evidence type="ECO:0000313" key="3">
    <source>
        <dbReference type="EMBL" id="MDQ0484572.1"/>
    </source>
</evidence>
<gene>
    <name evidence="3" type="ORF">QO000_003556</name>
</gene>
<dbReference type="InterPro" id="IPR050769">
    <property type="entry name" value="NAT_camello-type"/>
</dbReference>
<evidence type="ECO:0000259" key="2">
    <source>
        <dbReference type="PROSITE" id="PS51186"/>
    </source>
</evidence>
<reference evidence="3" key="1">
    <citation type="submission" date="2023-07" db="EMBL/GenBank/DDBJ databases">
        <title>Genomic Encyclopedia of Type Strains, Phase IV (KMG-IV): sequencing the most valuable type-strain genomes for metagenomic binning, comparative biology and taxonomic classification.</title>
        <authorList>
            <person name="Goeker M."/>
        </authorList>
    </citation>
    <scope>NUCLEOTIDE SEQUENCE [LARGE SCALE GENOMIC DNA]</scope>
    <source>
        <strain evidence="3">JSM 076093</strain>
    </source>
</reference>
<name>A0ABU0K8Z1_9BACL</name>
<dbReference type="InterPro" id="IPR000182">
    <property type="entry name" value="GNAT_dom"/>
</dbReference>
<comment type="caution">
    <text evidence="3">The sequence shown here is derived from an EMBL/GenBank/DDBJ whole genome shotgun (WGS) entry which is preliminary data.</text>
</comment>
<dbReference type="Gene3D" id="3.40.630.30">
    <property type="match status" value="1"/>
</dbReference>
<evidence type="ECO:0000313" key="4">
    <source>
        <dbReference type="Proteomes" id="UP001226720"/>
    </source>
</evidence>
<dbReference type="Proteomes" id="UP001226720">
    <property type="component" value="Unassembled WGS sequence"/>
</dbReference>
<dbReference type="PANTHER" id="PTHR13947:SF37">
    <property type="entry name" value="LD18367P"/>
    <property type="match status" value="1"/>
</dbReference>
<dbReference type="InterPro" id="IPR016181">
    <property type="entry name" value="Acyl_CoA_acyltransferase"/>
</dbReference>
<proteinExistence type="predicted"/>
<dbReference type="PANTHER" id="PTHR13947">
    <property type="entry name" value="GNAT FAMILY N-ACETYLTRANSFERASE"/>
    <property type="match status" value="1"/>
</dbReference>
<keyword evidence="1" id="KW-0808">Transferase</keyword>
<dbReference type="Pfam" id="PF00583">
    <property type="entry name" value="Acetyltransf_1"/>
    <property type="match status" value="1"/>
</dbReference>
<dbReference type="RefSeq" id="WP_307071987.1">
    <property type="nucleotide sequence ID" value="NZ_JAQRMZ010000004.1"/>
</dbReference>
<protein>
    <submittedName>
        <fullName evidence="3">GNAT superfamily N-acetyltransferase</fullName>
    </submittedName>
</protein>
<keyword evidence="4" id="KW-1185">Reference proteome</keyword>
<accession>A0ABU0K8Z1</accession>
<organism evidence="3 4">
    <name type="scientific">Guptibacillus hwajinpoensis</name>
    <dbReference type="NCBI Taxonomy" id="208199"/>
    <lineage>
        <taxon>Bacteria</taxon>
        <taxon>Bacillati</taxon>
        <taxon>Bacillota</taxon>
        <taxon>Bacilli</taxon>
        <taxon>Bacillales</taxon>
        <taxon>Guptibacillaceae</taxon>
        <taxon>Guptibacillus</taxon>
    </lineage>
</organism>
<dbReference type="GeneID" id="301327149"/>
<sequence>MSFKNLTTEETLPFGPLLLKYPIYYAINDTVNYYSEENYHSMNITIRNAKKDELHAIRRQRVEAYADHKEAIPEAHWGALRQAISSEADQQPGVELLVAEMDENIVGSVALFPANTDAYEGFVEEVNYPEIRVLAVAPSYRGKGVATALLNECFHLARAQGFHEIGLHTGEFMKTAIALYEQSGFKRLPQHDFEPANDGVIVKAFKRSIS</sequence>